<dbReference type="Pfam" id="PF03465">
    <property type="entry name" value="eRF1_3"/>
    <property type="match status" value="1"/>
</dbReference>
<comment type="cofactor">
    <cofactor evidence="1 6">
        <name>a divalent metal cation</name>
        <dbReference type="ChEBI" id="CHEBI:60240"/>
    </cofactor>
</comment>
<dbReference type="Pfam" id="PF03464">
    <property type="entry name" value="eRF1_2"/>
    <property type="match status" value="1"/>
</dbReference>
<dbReference type="PANTHER" id="PTHR10853">
    <property type="entry name" value="PELOTA"/>
    <property type="match status" value="1"/>
</dbReference>
<dbReference type="InterPro" id="IPR005141">
    <property type="entry name" value="eRF1_2"/>
</dbReference>
<dbReference type="FunFam" id="3.30.1330.30:FF:000008">
    <property type="entry name" value="Protein pelota homolog"/>
    <property type="match status" value="1"/>
</dbReference>
<evidence type="ECO:0000256" key="3">
    <source>
        <dbReference type="ARBA" id="ARBA00009504"/>
    </source>
</evidence>
<dbReference type="AlphaFoldDB" id="A0A7S2BNA0"/>
<dbReference type="PANTHER" id="PTHR10853:SF0">
    <property type="entry name" value="PROTEIN PELOTA HOMOLOG"/>
    <property type="match status" value="1"/>
</dbReference>
<evidence type="ECO:0000256" key="5">
    <source>
        <dbReference type="ARBA" id="ARBA00022723"/>
    </source>
</evidence>
<evidence type="ECO:0000256" key="4">
    <source>
        <dbReference type="ARBA" id="ARBA00022490"/>
    </source>
</evidence>
<dbReference type="InterPro" id="IPR029064">
    <property type="entry name" value="Ribosomal_eL30-like_sf"/>
</dbReference>
<proteinExistence type="inferred from homology"/>
<dbReference type="InterPro" id="IPR005140">
    <property type="entry name" value="eRF1_Pelota-like_N"/>
</dbReference>
<comment type="function">
    <text evidence="6">Component of the Pelota-HBS1L complex, a complex that recognizes stalled ribosomes and triggers the No-Go Decay (NGD) pathway. In the Pelota-HBS1L complex, pelo recognizes ribosomes stalled at the 3' end of an mRNA and engages stalled ribosomes by destabilizing mRNA in the mRNA channel.</text>
</comment>
<dbReference type="EMBL" id="HBGS01016711">
    <property type="protein sequence ID" value="CAD9401608.1"/>
    <property type="molecule type" value="Transcribed_RNA"/>
</dbReference>
<gene>
    <name evidence="8" type="ORF">DSPE1174_LOCUS8768</name>
</gene>
<evidence type="ECO:0000256" key="1">
    <source>
        <dbReference type="ARBA" id="ARBA00001968"/>
    </source>
</evidence>
<dbReference type="GO" id="GO:0046872">
    <property type="term" value="F:metal ion binding"/>
    <property type="evidence" value="ECO:0007669"/>
    <property type="project" value="UniProtKB-KW"/>
</dbReference>
<accession>A0A7S2BNA0</accession>
<dbReference type="SMART" id="SM01194">
    <property type="entry name" value="eRF1_1"/>
    <property type="match status" value="1"/>
</dbReference>
<organism evidence="8">
    <name type="scientific">Octactis speculum</name>
    <dbReference type="NCBI Taxonomy" id="3111310"/>
    <lineage>
        <taxon>Eukaryota</taxon>
        <taxon>Sar</taxon>
        <taxon>Stramenopiles</taxon>
        <taxon>Ochrophyta</taxon>
        <taxon>Dictyochophyceae</taxon>
        <taxon>Dictyochales</taxon>
        <taxon>Dictyochaceae</taxon>
        <taxon>Octactis</taxon>
    </lineage>
</organism>
<dbReference type="GO" id="GO:0005737">
    <property type="term" value="C:cytoplasm"/>
    <property type="evidence" value="ECO:0007669"/>
    <property type="project" value="UniProtKB-SubCell"/>
</dbReference>
<keyword evidence="5 6" id="KW-0479">Metal-binding</keyword>
<dbReference type="SUPFAM" id="SSF53137">
    <property type="entry name" value="Translational machinery components"/>
    <property type="match status" value="1"/>
</dbReference>
<dbReference type="InterPro" id="IPR038069">
    <property type="entry name" value="Pelota/DOM34_N"/>
</dbReference>
<reference evidence="8" key="1">
    <citation type="submission" date="2021-01" db="EMBL/GenBank/DDBJ databases">
        <authorList>
            <person name="Corre E."/>
            <person name="Pelletier E."/>
            <person name="Niang G."/>
            <person name="Scheremetjew M."/>
            <person name="Finn R."/>
            <person name="Kale V."/>
            <person name="Holt S."/>
            <person name="Cochrane G."/>
            <person name="Meng A."/>
            <person name="Brown T."/>
            <person name="Cohen L."/>
        </authorList>
    </citation>
    <scope>NUCLEOTIDE SEQUENCE</scope>
    <source>
        <strain evidence="8">CCMP1381</strain>
    </source>
</reference>
<evidence type="ECO:0000313" key="8">
    <source>
        <dbReference type="EMBL" id="CAD9401608.1"/>
    </source>
</evidence>
<dbReference type="GO" id="GO:0032790">
    <property type="term" value="P:ribosome disassembly"/>
    <property type="evidence" value="ECO:0007669"/>
    <property type="project" value="TreeGrafter"/>
</dbReference>
<dbReference type="GO" id="GO:0070651">
    <property type="term" value="P:nonfunctional rRNA decay"/>
    <property type="evidence" value="ECO:0007669"/>
    <property type="project" value="TreeGrafter"/>
</dbReference>
<dbReference type="Pfam" id="PF26356">
    <property type="entry name" value="Pelota_N"/>
    <property type="match status" value="1"/>
</dbReference>
<dbReference type="NCBIfam" id="TIGR00111">
    <property type="entry name" value="pelota"/>
    <property type="match status" value="1"/>
</dbReference>
<dbReference type="Gene3D" id="3.30.420.60">
    <property type="entry name" value="eRF1 domain 2"/>
    <property type="match status" value="1"/>
</dbReference>
<dbReference type="Gene3D" id="2.30.30.870">
    <property type="entry name" value="Pelota, domain A"/>
    <property type="match status" value="1"/>
</dbReference>
<feature type="domain" description="eRF1/Pelota-like N-terminal" evidence="7">
    <location>
        <begin position="1"/>
        <end position="131"/>
    </location>
</feature>
<dbReference type="InterPro" id="IPR058547">
    <property type="entry name" value="Pelota_N"/>
</dbReference>
<evidence type="ECO:0000256" key="6">
    <source>
        <dbReference type="RuleBase" id="RU362019"/>
    </source>
</evidence>
<dbReference type="InterPro" id="IPR004405">
    <property type="entry name" value="TF_pelota"/>
</dbReference>
<evidence type="ECO:0000256" key="2">
    <source>
        <dbReference type="ARBA" id="ARBA00004496"/>
    </source>
</evidence>
<sequence length="424" mass="46871">MKLLKKQILAKNGAGLIVFRPEEGEDLWHAFHLIAEGDLVRTTTLRKVIREGSTGSTTSTKIKISLTIEVEKVDFDAEACVLHIAGVNRRENAHVRLGAYHTLHLELHRDCTLEKDRWDAVALKRLDEACNPEMGADVAAIVMELGLGHLCLISGHMTITRARIEVHIPKKRAGASNHGKATTRFFEGMYQAVLRHIDLSKIRCVLVGSPGFVKDDFMAYMFSQATKHGEKELLKSKSKFVVCHTASGHKRAVADMLADPSISNQLIETKVVGDVVALNKFLKMLATDQDRAYYGYNHVYRANEQLAVETLLVTDTLFQSRSTAERLRYVALVEAVTANGGKVHIFSNLHSSGEQLKQVSGIAAILRFPIPDLCEDDDDVDSDDGSEKAFDENETNFSTGYGAQVAVDDLGLDDMMPMISSAFD</sequence>
<evidence type="ECO:0000259" key="7">
    <source>
        <dbReference type="SMART" id="SM01194"/>
    </source>
</evidence>
<dbReference type="GO" id="GO:0071025">
    <property type="term" value="P:RNA surveillance"/>
    <property type="evidence" value="ECO:0007669"/>
    <property type="project" value="InterPro"/>
</dbReference>
<dbReference type="InterPro" id="IPR042226">
    <property type="entry name" value="eFR1_2_sf"/>
</dbReference>
<dbReference type="FunFam" id="2.30.30.870:FF:000001">
    <property type="entry name" value="Protein pelota homolog"/>
    <property type="match status" value="1"/>
</dbReference>
<dbReference type="Gene3D" id="3.30.1330.30">
    <property type="match status" value="1"/>
</dbReference>
<protein>
    <recommendedName>
        <fullName evidence="6">Protein pelota homolog</fullName>
    </recommendedName>
</protein>
<dbReference type="InterPro" id="IPR005142">
    <property type="entry name" value="eRF1_3"/>
</dbReference>
<keyword evidence="4 6" id="KW-0963">Cytoplasm</keyword>
<comment type="similarity">
    <text evidence="3 6">Belongs to the eukaryotic release factor 1 family. Pelota subfamily.</text>
</comment>
<dbReference type="SUPFAM" id="SSF55315">
    <property type="entry name" value="L30e-like"/>
    <property type="match status" value="1"/>
</dbReference>
<comment type="subcellular location">
    <subcellularLocation>
        <location evidence="2 6">Cytoplasm</location>
    </subcellularLocation>
</comment>
<dbReference type="GO" id="GO:0070966">
    <property type="term" value="P:nuclear-transcribed mRNA catabolic process, no-go decay"/>
    <property type="evidence" value="ECO:0007669"/>
    <property type="project" value="InterPro"/>
</dbReference>
<dbReference type="GO" id="GO:0070481">
    <property type="term" value="P:nuclear-transcribed mRNA catabolic process, non-stop decay"/>
    <property type="evidence" value="ECO:0007669"/>
    <property type="project" value="InterPro"/>
</dbReference>
<name>A0A7S2BNA0_9STRA</name>
<dbReference type="SUPFAM" id="SSF159065">
    <property type="entry name" value="Dom34/Pelota N-terminal domain-like"/>
    <property type="match status" value="1"/>
</dbReference>